<dbReference type="PANTHER" id="PTHR46494">
    <property type="entry name" value="CORA FAMILY METAL ION TRANSPORTER (EUROFUNG)"/>
    <property type="match status" value="1"/>
</dbReference>
<dbReference type="Gene3D" id="1.20.58.340">
    <property type="entry name" value="Magnesium transport protein CorA, transmembrane region"/>
    <property type="match status" value="2"/>
</dbReference>
<evidence type="ECO:0000256" key="2">
    <source>
        <dbReference type="ARBA" id="ARBA00009765"/>
    </source>
</evidence>
<dbReference type="GO" id="GO:0000287">
    <property type="term" value="F:magnesium ion binding"/>
    <property type="evidence" value="ECO:0007669"/>
    <property type="project" value="TreeGrafter"/>
</dbReference>
<dbReference type="KEGG" id="vbh:CMV30_11250"/>
<evidence type="ECO:0000256" key="1">
    <source>
        <dbReference type="ARBA" id="ARBA00004651"/>
    </source>
</evidence>
<proteinExistence type="inferred from homology"/>
<comment type="subcellular location">
    <subcellularLocation>
        <location evidence="1">Cell membrane</location>
        <topology evidence="1">Multi-pass membrane protein</topology>
    </subcellularLocation>
</comment>
<dbReference type="SUPFAM" id="SSF143865">
    <property type="entry name" value="CorA soluble domain-like"/>
    <property type="match status" value="1"/>
</dbReference>
<dbReference type="InterPro" id="IPR045861">
    <property type="entry name" value="CorA_cytoplasmic_dom"/>
</dbReference>
<feature type="transmembrane region" description="Helical" evidence="8">
    <location>
        <begin position="263"/>
        <end position="285"/>
    </location>
</feature>
<keyword evidence="7 8" id="KW-0472">Membrane</keyword>
<keyword evidence="5 8" id="KW-0812">Transmembrane</keyword>
<evidence type="ECO:0000256" key="5">
    <source>
        <dbReference type="ARBA" id="ARBA00022692"/>
    </source>
</evidence>
<sequence length="323" mass="36818">MITTLVYRDNKFVAQNPPAETLSTLRNEPGVMLWVDLATPTDDEIKLILEATFGFHPLAIEDCVADSPLPKLEPYDDYLYLVMHAVDYTQTESFTTTELDIFIGKNFLVTFHRQPLKAVDASLERFIKNTALIVRGPDRFAHTILDAMVEAYKPALELIRQQIEQLEEGVLHRISADELFPRVVGLRKQLARLRQIVRPQREIAVDLSSGKHKLIRSVILPYLRDLGEDLARIETQAGSWSDQLILSFKIYLNKSKHSANAGIRALTAITALSFPATLVSTWFGMNYQYMHELTGRYSYPLAFALTLAATFATALYMRRRKWL</sequence>
<dbReference type="Pfam" id="PF01544">
    <property type="entry name" value="CorA"/>
    <property type="match status" value="1"/>
</dbReference>
<evidence type="ECO:0000313" key="10">
    <source>
        <dbReference type="Proteomes" id="UP000217265"/>
    </source>
</evidence>
<keyword evidence="4" id="KW-1003">Cell membrane</keyword>
<feature type="transmembrane region" description="Helical" evidence="8">
    <location>
        <begin position="297"/>
        <end position="317"/>
    </location>
</feature>
<organism evidence="9 10">
    <name type="scientific">Nibricoccus aquaticus</name>
    <dbReference type="NCBI Taxonomy" id="2576891"/>
    <lineage>
        <taxon>Bacteria</taxon>
        <taxon>Pseudomonadati</taxon>
        <taxon>Verrucomicrobiota</taxon>
        <taxon>Opitutia</taxon>
        <taxon>Opitutales</taxon>
        <taxon>Opitutaceae</taxon>
        <taxon>Nibricoccus</taxon>
    </lineage>
</organism>
<accession>A0A290QKS5</accession>
<dbReference type="SUPFAM" id="SSF144083">
    <property type="entry name" value="Magnesium transport protein CorA, transmembrane region"/>
    <property type="match status" value="1"/>
</dbReference>
<dbReference type="Gene3D" id="3.30.460.20">
    <property type="entry name" value="CorA soluble domain-like"/>
    <property type="match status" value="1"/>
</dbReference>
<dbReference type="EMBL" id="CP023344">
    <property type="protein sequence ID" value="ATC64482.1"/>
    <property type="molecule type" value="Genomic_DNA"/>
</dbReference>
<evidence type="ECO:0000256" key="4">
    <source>
        <dbReference type="ARBA" id="ARBA00022475"/>
    </source>
</evidence>
<keyword evidence="3" id="KW-0813">Transport</keyword>
<dbReference type="Proteomes" id="UP000217265">
    <property type="component" value="Chromosome"/>
</dbReference>
<evidence type="ECO:0000256" key="7">
    <source>
        <dbReference type="ARBA" id="ARBA00023136"/>
    </source>
</evidence>
<comment type="similarity">
    <text evidence="2">Belongs to the CorA metal ion transporter (MIT) (TC 1.A.35) family.</text>
</comment>
<name>A0A290QKS5_9BACT</name>
<keyword evidence="10" id="KW-1185">Reference proteome</keyword>
<reference evidence="9 10" key="1">
    <citation type="submission" date="2017-09" db="EMBL/GenBank/DDBJ databases">
        <title>Complete genome sequence of Verrucomicrobial strain HZ-65, isolated from freshwater.</title>
        <authorList>
            <person name="Choi A."/>
        </authorList>
    </citation>
    <scope>NUCLEOTIDE SEQUENCE [LARGE SCALE GENOMIC DNA]</scope>
    <source>
        <strain evidence="9 10">HZ-65</strain>
    </source>
</reference>
<dbReference type="OrthoDB" id="9803416at2"/>
<protein>
    <submittedName>
        <fullName evidence="9">Magnesium transporter</fullName>
    </submittedName>
</protein>
<dbReference type="PANTHER" id="PTHR46494:SF1">
    <property type="entry name" value="CORA FAMILY METAL ION TRANSPORTER (EUROFUNG)"/>
    <property type="match status" value="1"/>
</dbReference>
<dbReference type="InterPro" id="IPR045863">
    <property type="entry name" value="CorA_TM1_TM2"/>
</dbReference>
<dbReference type="RefSeq" id="WP_096056114.1">
    <property type="nucleotide sequence ID" value="NZ_CP023344.1"/>
</dbReference>
<dbReference type="AlphaFoldDB" id="A0A290QKS5"/>
<dbReference type="GO" id="GO:0050897">
    <property type="term" value="F:cobalt ion binding"/>
    <property type="evidence" value="ECO:0007669"/>
    <property type="project" value="TreeGrafter"/>
</dbReference>
<gene>
    <name evidence="9" type="ORF">CMV30_11250</name>
</gene>
<dbReference type="CDD" id="cd12822">
    <property type="entry name" value="TmCorA-like"/>
    <property type="match status" value="1"/>
</dbReference>
<evidence type="ECO:0000256" key="3">
    <source>
        <dbReference type="ARBA" id="ARBA00022448"/>
    </source>
</evidence>
<dbReference type="GO" id="GO:0015095">
    <property type="term" value="F:magnesium ion transmembrane transporter activity"/>
    <property type="evidence" value="ECO:0007669"/>
    <property type="project" value="TreeGrafter"/>
</dbReference>
<dbReference type="InterPro" id="IPR002523">
    <property type="entry name" value="MgTranspt_CorA/ZnTranspt_ZntB"/>
</dbReference>
<keyword evidence="6 8" id="KW-1133">Transmembrane helix</keyword>
<evidence type="ECO:0000256" key="8">
    <source>
        <dbReference type="SAM" id="Phobius"/>
    </source>
</evidence>
<dbReference type="GO" id="GO:0015087">
    <property type="term" value="F:cobalt ion transmembrane transporter activity"/>
    <property type="evidence" value="ECO:0007669"/>
    <property type="project" value="TreeGrafter"/>
</dbReference>
<evidence type="ECO:0000313" key="9">
    <source>
        <dbReference type="EMBL" id="ATC64482.1"/>
    </source>
</evidence>
<evidence type="ECO:0000256" key="6">
    <source>
        <dbReference type="ARBA" id="ARBA00022989"/>
    </source>
</evidence>
<dbReference type="GO" id="GO:0005886">
    <property type="term" value="C:plasma membrane"/>
    <property type="evidence" value="ECO:0007669"/>
    <property type="project" value="UniProtKB-SubCell"/>
</dbReference>